<evidence type="ECO:0000259" key="3">
    <source>
        <dbReference type="SMART" id="SM00635"/>
    </source>
</evidence>
<feature type="chain" id="PRO_5032715562" description="BIG2 domain-containing protein" evidence="2">
    <location>
        <begin position="31"/>
        <end position="746"/>
    </location>
</feature>
<dbReference type="PANTHER" id="PTHR23019:SF0">
    <property type="entry name" value="NUCLEAR PORE MEMBRANE GLYCOPROTEIN 210"/>
    <property type="match status" value="1"/>
</dbReference>
<dbReference type="Pfam" id="PF02368">
    <property type="entry name" value="Big_2"/>
    <property type="match status" value="3"/>
</dbReference>
<evidence type="ECO:0000313" key="5">
    <source>
        <dbReference type="Proteomes" id="UP000437824"/>
    </source>
</evidence>
<sequence>MINKNLKKKIAPVVMSAAVVMSNMPYAVLASDFTDTEVITDSTDISAPEEFTTEKGQDEFTTEKEPDEFTTENAEEDAFSAETQQGETYVLMNIPYDDFYKAELKNNDVKVDAFTSATFNKSRTSGMMNGNSAYHVNPDGSDVTGVTFPVKVSDLSILKDQKQVTDSDSVTITVTNRGQTSSNTYTGKDSLIENASYSYYVLSEAPSYYKELTVNADGSYSFSAMKGAETKTVSINATLKTETNYGDYELDLDNNAFPEVIDTNTDKIYGVTVNTTDGTNYGLRHLENIWRGSMLAWGTGYTTEVHGCPVSSAHYKSIMGKTIDSVTYYTDKGIITFDVPDVKVQTTTGIKATVADIMDTDSSAAVTFDQILPADFNAQYTVDGTEVSCADGKLAVGFLALGTHKVVITDTNGIYVPIIAEFTVNTDKMPAAYDSKAGKLVAADGATADELSAYIKNISKVKVDDKEYAASGRGAKVIVKEDGTLDLTDLQVTDTTVFEVTSVGYKNNLVFTYKEAEDKFELDTTAKTLYTKGKTKVSLKLTTNLKDEITWKSSNTKVATVNSTGVVTAKAKGTAVITVSCGKYSATCKITVKNPSLTLNKKSTTLYKGTRTTLKASVKGVDASKVTFTSSNTKVVTVNKSTGKIVAKAAGKAVITVKCGSLKTSCTVTVKNPTLKLAKTSASIKVGKKTTIKPKATPSGTIKYTSSNKKIATVSSKGVVTGKKKGTAKITVTCNGVSKTFKVTVK</sequence>
<feature type="domain" description="BIG2" evidence="3">
    <location>
        <begin position="593"/>
        <end position="667"/>
    </location>
</feature>
<dbReference type="InterPro" id="IPR045197">
    <property type="entry name" value="NUP210-like"/>
</dbReference>
<evidence type="ECO:0000256" key="1">
    <source>
        <dbReference type="SAM" id="MobiDB-lite"/>
    </source>
</evidence>
<dbReference type="Proteomes" id="UP000437824">
    <property type="component" value="Unassembled WGS sequence"/>
</dbReference>
<dbReference type="Gene3D" id="2.60.40.1080">
    <property type="match status" value="3"/>
</dbReference>
<organism evidence="4 5">
    <name type="scientific">Blautia luti DSM 14534 = JCM 17040</name>
    <dbReference type="NCBI Taxonomy" id="649762"/>
    <lineage>
        <taxon>Bacteria</taxon>
        <taxon>Bacillati</taxon>
        <taxon>Bacillota</taxon>
        <taxon>Clostridia</taxon>
        <taxon>Lachnospirales</taxon>
        <taxon>Lachnospiraceae</taxon>
        <taxon>Blautia</taxon>
    </lineage>
</organism>
<dbReference type="SMART" id="SM00635">
    <property type="entry name" value="BID_2"/>
    <property type="match status" value="3"/>
</dbReference>
<dbReference type="AlphaFoldDB" id="A0A844GKX6"/>
<dbReference type="SUPFAM" id="SSF49373">
    <property type="entry name" value="Invasin/intimin cell-adhesion fragments"/>
    <property type="match status" value="3"/>
</dbReference>
<keyword evidence="2" id="KW-0732">Signal</keyword>
<reference evidence="4 5" key="1">
    <citation type="submission" date="2019-11" db="EMBL/GenBank/DDBJ databases">
        <title>Draft genome sequence of Blautia luti DSM 14534T, isolated from human stool.</title>
        <authorList>
            <person name="Ortiz R."/>
            <person name="Melis-Arcos F."/>
            <person name="Covarrubias P."/>
            <person name="Cardenas J.P."/>
            <person name="Perez-Donoso J."/>
            <person name="Almonacid D."/>
        </authorList>
    </citation>
    <scope>NUCLEOTIDE SEQUENCE [LARGE SCALE GENOMIC DNA]</scope>
    <source>
        <strain evidence="4 5">DSM 14534</strain>
    </source>
</reference>
<feature type="region of interest" description="Disordered" evidence="1">
    <location>
        <begin position="44"/>
        <end position="73"/>
    </location>
</feature>
<name>A0A844GKX6_9FIRM</name>
<feature type="compositionally biased region" description="Basic and acidic residues" evidence="1">
    <location>
        <begin position="52"/>
        <end position="64"/>
    </location>
</feature>
<dbReference type="InterPro" id="IPR008964">
    <property type="entry name" value="Invasin/intimin_cell_adhesion"/>
</dbReference>
<feature type="domain" description="BIG2" evidence="3">
    <location>
        <begin position="669"/>
        <end position="744"/>
    </location>
</feature>
<evidence type="ECO:0000313" key="4">
    <source>
        <dbReference type="EMBL" id="MTD61341.1"/>
    </source>
</evidence>
<dbReference type="InterPro" id="IPR003343">
    <property type="entry name" value="Big_2"/>
</dbReference>
<dbReference type="RefSeq" id="WP_154780303.1">
    <property type="nucleotide sequence ID" value="NZ_WMBC01000006.1"/>
</dbReference>
<dbReference type="EMBL" id="WMBC01000006">
    <property type="protein sequence ID" value="MTD61341.1"/>
    <property type="molecule type" value="Genomic_DNA"/>
</dbReference>
<feature type="signal peptide" evidence="2">
    <location>
        <begin position="1"/>
        <end position="30"/>
    </location>
</feature>
<comment type="caution">
    <text evidence="4">The sequence shown here is derived from an EMBL/GenBank/DDBJ whole genome shotgun (WGS) entry which is preliminary data.</text>
</comment>
<dbReference type="PANTHER" id="PTHR23019">
    <property type="entry name" value="NUCLEAR PORE MEMBRANE GLYCOPROTEIN GP210-RELATED"/>
    <property type="match status" value="1"/>
</dbReference>
<accession>A0A844GKX6</accession>
<protein>
    <recommendedName>
        <fullName evidence="3">BIG2 domain-containing protein</fullName>
    </recommendedName>
</protein>
<evidence type="ECO:0000256" key="2">
    <source>
        <dbReference type="SAM" id="SignalP"/>
    </source>
</evidence>
<gene>
    <name evidence="4" type="ORF">GKZ57_08675</name>
</gene>
<feature type="domain" description="BIG2" evidence="3">
    <location>
        <begin position="516"/>
        <end position="591"/>
    </location>
</feature>
<proteinExistence type="predicted"/>